<name>A0A0G0ELU5_9BACT</name>
<evidence type="ECO:0000256" key="5">
    <source>
        <dbReference type="ARBA" id="ARBA00023002"/>
    </source>
</evidence>
<feature type="binding site" evidence="6">
    <location>
        <position position="70"/>
    </location>
    <ligand>
        <name>Ni(2+)</name>
        <dbReference type="ChEBI" id="CHEBI:49786"/>
    </ligand>
</feature>
<sequence length="436" mass="48889">MHNIDIDFDINLEEISKIEGAASLDIKVRKGVIEDLKFTISEWKRFYTIAIQGKPVTSIPPLVARICGTCSNAHLLACIEAVEKALEIEPSAQTMLLRKLLYYGLIIRDHALHLYIFALPDLFGKNSILDFDNENKEQHDLLEDTFSVKEVGNRLSIVVGGKSVHAPLPTIGGFLKLPDLKDMKDILSRLMEIRPKILKLMDLFARDPSDFEISGPVTFCGLSSSDFSFLEGSIKTSDGKMIEEKDLGRHLDAQIIPYSQARGFKFDGNLLMVGALARLNNDKEHLHRKTKASSEQYLSKFPSNNLFHNNLAQAIEILHAIDSSYELISNLTQIIPEAPIKKQPQETIGVGMIEAPRGSLYYKLEVTAQGIVKKGDIVVPTGQNQVIMERAIYELVDSLIKKNSTQELIVNEIEKLIRAFDPCMSCAAHFLKVKWK</sequence>
<feature type="binding site" evidence="6">
    <location>
        <position position="70"/>
    </location>
    <ligand>
        <name>Fe cation</name>
        <dbReference type="ChEBI" id="CHEBI:24875"/>
    </ligand>
</feature>
<dbReference type="Pfam" id="PF00374">
    <property type="entry name" value="NiFeSe_Hases"/>
    <property type="match status" value="2"/>
</dbReference>
<keyword evidence="6" id="KW-0460">Magnesium</keyword>
<feature type="binding site" evidence="6">
    <location>
        <position position="67"/>
    </location>
    <ligand>
        <name>Ni(2+)</name>
        <dbReference type="ChEBI" id="CHEBI:49786"/>
    </ligand>
</feature>
<comment type="similarity">
    <text evidence="2">Belongs to the [NiFe]/[NiFeSe] hydrogenase large subunit family.</text>
</comment>
<dbReference type="AlphaFoldDB" id="A0A0G0ELU5"/>
<dbReference type="STRING" id="1618480.US11_C0001G0029"/>
<proteinExistence type="inferred from homology"/>
<gene>
    <name evidence="7" type="ORF">US11_C0001G0029</name>
</gene>
<dbReference type="SUPFAM" id="SSF56762">
    <property type="entry name" value="HydB/Nqo4-like"/>
    <property type="match status" value="1"/>
</dbReference>
<reference evidence="7 8" key="1">
    <citation type="journal article" date="2015" name="Nature">
        <title>rRNA introns, odd ribosomes, and small enigmatic genomes across a large radiation of phyla.</title>
        <authorList>
            <person name="Brown C.T."/>
            <person name="Hug L.A."/>
            <person name="Thomas B.C."/>
            <person name="Sharon I."/>
            <person name="Castelle C.J."/>
            <person name="Singh A."/>
            <person name="Wilkins M.J."/>
            <person name="Williams K.H."/>
            <person name="Banfield J.F."/>
        </authorList>
    </citation>
    <scope>NUCLEOTIDE SEQUENCE [LARGE SCALE GENOMIC DNA]</scope>
</reference>
<feature type="binding site" evidence="6">
    <location>
        <position position="429"/>
    </location>
    <ligand>
        <name>Mg(2+)</name>
        <dbReference type="ChEBI" id="CHEBI:18420"/>
    </ligand>
</feature>
<organism evidence="7 8">
    <name type="scientific">Candidatus Roizmanbacteria bacterium GW2011_GWA2_36_23</name>
    <dbReference type="NCBI Taxonomy" id="1618480"/>
    <lineage>
        <taxon>Bacteria</taxon>
        <taxon>Candidatus Roizmaniibacteriota</taxon>
    </lineage>
</organism>
<comment type="cofactor">
    <cofactor evidence="1 6">
        <name>Ni(2+)</name>
        <dbReference type="ChEBI" id="CHEBI:49786"/>
    </cofactor>
</comment>
<dbReference type="PANTHER" id="PTHR43600">
    <property type="entry name" value="COENZYME F420 HYDROGENASE, SUBUNIT ALPHA"/>
    <property type="match status" value="1"/>
</dbReference>
<evidence type="ECO:0000256" key="4">
    <source>
        <dbReference type="ARBA" id="ARBA00022723"/>
    </source>
</evidence>
<dbReference type="PROSITE" id="PS00508">
    <property type="entry name" value="NI_HGENASE_L_2"/>
    <property type="match status" value="1"/>
</dbReference>
<keyword evidence="6" id="KW-0408">Iron</keyword>
<keyword evidence="3 6" id="KW-0533">Nickel</keyword>
<evidence type="ECO:0000256" key="1">
    <source>
        <dbReference type="ARBA" id="ARBA00001967"/>
    </source>
</evidence>
<dbReference type="InterPro" id="IPR001501">
    <property type="entry name" value="Ni-dep_hyd_lsu"/>
</dbReference>
<feature type="binding site" evidence="6">
    <location>
        <position position="377"/>
    </location>
    <ligand>
        <name>Mg(2+)</name>
        <dbReference type="ChEBI" id="CHEBI:18420"/>
    </ligand>
</feature>
<evidence type="ECO:0000256" key="2">
    <source>
        <dbReference type="ARBA" id="ARBA00009292"/>
    </source>
</evidence>
<protein>
    <submittedName>
        <fullName evidence="7">Nickel-dependent hydrogenase large subunit</fullName>
    </submittedName>
</protein>
<dbReference type="InterPro" id="IPR018194">
    <property type="entry name" value="Ni-dep_hyd_lsu_Ni_BS"/>
</dbReference>
<comment type="caution">
    <text evidence="7">The sequence shown here is derived from an EMBL/GenBank/DDBJ whole genome shotgun (WGS) entry which is preliminary data.</text>
</comment>
<dbReference type="EMBL" id="LBRS01000001">
    <property type="protein sequence ID" value="KKQ02070.1"/>
    <property type="molecule type" value="Genomic_DNA"/>
</dbReference>
<feature type="binding site" evidence="6">
    <location>
        <position position="423"/>
    </location>
    <ligand>
        <name>Ni(2+)</name>
        <dbReference type="ChEBI" id="CHEBI:49786"/>
    </ligand>
</feature>
<dbReference type="GO" id="GO:0008901">
    <property type="term" value="F:ferredoxin hydrogenase activity"/>
    <property type="evidence" value="ECO:0007669"/>
    <property type="project" value="InterPro"/>
</dbReference>
<keyword evidence="5" id="KW-0560">Oxidoreductase</keyword>
<evidence type="ECO:0000256" key="6">
    <source>
        <dbReference type="PIRSR" id="PIRSR601501-1"/>
    </source>
</evidence>
<feature type="binding site" evidence="6">
    <location>
        <position position="426"/>
    </location>
    <ligand>
        <name>Fe cation</name>
        <dbReference type="ChEBI" id="CHEBI:24875"/>
    </ligand>
</feature>
<dbReference type="InterPro" id="IPR029014">
    <property type="entry name" value="NiFe-Hase_large"/>
</dbReference>
<dbReference type="PANTHER" id="PTHR43600:SF2">
    <property type="entry name" value="F420-NON-REDUCING HYDROGENASE VHU SUBUNIT A"/>
    <property type="match status" value="1"/>
</dbReference>
<comment type="cofactor">
    <cofactor evidence="6">
        <name>Fe cation</name>
        <dbReference type="ChEBI" id="CHEBI:24875"/>
    </cofactor>
</comment>
<keyword evidence="4 6" id="KW-0479">Metal-binding</keyword>
<dbReference type="GO" id="GO:0016151">
    <property type="term" value="F:nickel cation binding"/>
    <property type="evidence" value="ECO:0007669"/>
    <property type="project" value="InterPro"/>
</dbReference>
<evidence type="ECO:0000313" key="8">
    <source>
        <dbReference type="Proteomes" id="UP000034344"/>
    </source>
</evidence>
<evidence type="ECO:0000256" key="3">
    <source>
        <dbReference type="ARBA" id="ARBA00022596"/>
    </source>
</evidence>
<dbReference type="Proteomes" id="UP000034344">
    <property type="component" value="Unassembled WGS sequence"/>
</dbReference>
<dbReference type="Gene3D" id="1.10.645.10">
    <property type="entry name" value="Cytochrome-c3 Hydrogenase, chain B"/>
    <property type="match status" value="1"/>
</dbReference>
<evidence type="ECO:0000313" key="7">
    <source>
        <dbReference type="EMBL" id="KKQ02070.1"/>
    </source>
</evidence>
<accession>A0A0G0ELU5</accession>